<dbReference type="Proteomes" id="UP000626370">
    <property type="component" value="Unassembled WGS sequence"/>
</dbReference>
<keyword evidence="1" id="KW-0521">NADP</keyword>
<keyword evidence="5" id="KW-1185">Reference proteome</keyword>
<dbReference type="Gene3D" id="3.90.180.10">
    <property type="entry name" value="Medium-chain alcohol dehydrogenases, catalytic domain"/>
    <property type="match status" value="1"/>
</dbReference>
<dbReference type="InterPro" id="IPR013149">
    <property type="entry name" value="ADH-like_C"/>
</dbReference>
<reference evidence="5" key="1">
    <citation type="journal article" date="2019" name="Int. J. Syst. Evol. Microbiol.">
        <title>The Global Catalogue of Microorganisms (GCM) 10K type strain sequencing project: providing services to taxonomists for standard genome sequencing and annotation.</title>
        <authorList>
            <consortium name="The Broad Institute Genomics Platform"/>
            <consortium name="The Broad Institute Genome Sequencing Center for Infectious Disease"/>
            <person name="Wu L."/>
            <person name="Ma J."/>
        </authorList>
    </citation>
    <scope>NUCLEOTIDE SEQUENCE [LARGE SCALE GENOMIC DNA]</scope>
    <source>
        <strain evidence="5">CGMCC 1.15922</strain>
    </source>
</reference>
<evidence type="ECO:0000259" key="3">
    <source>
        <dbReference type="SMART" id="SM00829"/>
    </source>
</evidence>
<evidence type="ECO:0000256" key="1">
    <source>
        <dbReference type="ARBA" id="ARBA00022857"/>
    </source>
</evidence>
<dbReference type="RefSeq" id="WP_229817212.1">
    <property type="nucleotide sequence ID" value="NZ_BNAH01000007.1"/>
</dbReference>
<sequence>MQYITVTESKTLVFDKTSLPECDQDECLIEVKAIGINRADILQKQGKYPPPPGESSILGLEVSGIIAKISSEAALTSGFAVGDRVCALVAGGGYAQFAKVNVAHLIKLPIHFSFEQGASIAEVFLTAYQSLFSIGMLKSNESVLIHAGASGVGTAAIQLAKAINCHVVTTTSNEIKQKTCIALGADQVINYHEKDFVLWAKEHQPKGFNVILDVVGGEYLNKNINCLALDGRIIILSMLGGRYSEGVDIAKLLMKRATIHASTLRNRTLEYKSELIANFKQDFYPLLQSKQLEPVIDHVYSWSDVAQAHAKMEQNDNIGKLVLTVE</sequence>
<dbReference type="InterPro" id="IPR013154">
    <property type="entry name" value="ADH-like_N"/>
</dbReference>
<dbReference type="CDD" id="cd05276">
    <property type="entry name" value="p53_inducible_oxidoreductase"/>
    <property type="match status" value="1"/>
</dbReference>
<evidence type="ECO:0000313" key="5">
    <source>
        <dbReference type="Proteomes" id="UP000626370"/>
    </source>
</evidence>
<dbReference type="SUPFAM" id="SSF50129">
    <property type="entry name" value="GroES-like"/>
    <property type="match status" value="1"/>
</dbReference>
<name>A0ABQ3IWA0_9GAMM</name>
<accession>A0ABQ3IWA0</accession>
<dbReference type="Pfam" id="PF00107">
    <property type="entry name" value="ADH_zinc_N"/>
    <property type="match status" value="1"/>
</dbReference>
<dbReference type="NCBIfam" id="TIGR02824">
    <property type="entry name" value="quinone_pig3"/>
    <property type="match status" value="1"/>
</dbReference>
<dbReference type="InterPro" id="IPR020843">
    <property type="entry name" value="ER"/>
</dbReference>
<dbReference type="Pfam" id="PF08240">
    <property type="entry name" value="ADH_N"/>
    <property type="match status" value="1"/>
</dbReference>
<feature type="domain" description="Enoyl reductase (ER)" evidence="3">
    <location>
        <begin position="7"/>
        <end position="323"/>
    </location>
</feature>
<evidence type="ECO:0000256" key="2">
    <source>
        <dbReference type="ARBA" id="ARBA00023002"/>
    </source>
</evidence>
<dbReference type="InterPro" id="IPR036291">
    <property type="entry name" value="NAD(P)-bd_dom_sf"/>
</dbReference>
<dbReference type="PANTHER" id="PTHR48106">
    <property type="entry name" value="QUINONE OXIDOREDUCTASE PIG3-RELATED"/>
    <property type="match status" value="1"/>
</dbReference>
<comment type="caution">
    <text evidence="4">The sequence shown here is derived from an EMBL/GenBank/DDBJ whole genome shotgun (WGS) entry which is preliminary data.</text>
</comment>
<organism evidence="4 5">
    <name type="scientific">Thalassotalea profundi</name>
    <dbReference type="NCBI Taxonomy" id="2036687"/>
    <lineage>
        <taxon>Bacteria</taxon>
        <taxon>Pseudomonadati</taxon>
        <taxon>Pseudomonadota</taxon>
        <taxon>Gammaproteobacteria</taxon>
        <taxon>Alteromonadales</taxon>
        <taxon>Colwelliaceae</taxon>
        <taxon>Thalassotalea</taxon>
    </lineage>
</organism>
<proteinExistence type="predicted"/>
<gene>
    <name evidence="4" type="ORF">GCM10011501_20850</name>
</gene>
<dbReference type="InterPro" id="IPR011032">
    <property type="entry name" value="GroES-like_sf"/>
</dbReference>
<dbReference type="PANTHER" id="PTHR48106:SF18">
    <property type="entry name" value="QUINONE OXIDOREDUCTASE PIG3"/>
    <property type="match status" value="1"/>
</dbReference>
<keyword evidence="2" id="KW-0560">Oxidoreductase</keyword>
<dbReference type="InterPro" id="IPR014189">
    <property type="entry name" value="Quinone_OxRdtase_PIG3"/>
</dbReference>
<dbReference type="EMBL" id="BNAH01000007">
    <property type="protein sequence ID" value="GHE91182.1"/>
    <property type="molecule type" value="Genomic_DNA"/>
</dbReference>
<protein>
    <submittedName>
        <fullName evidence="4">NAD(P)H quinone oxidoreductase</fullName>
    </submittedName>
</protein>
<dbReference type="SMART" id="SM00829">
    <property type="entry name" value="PKS_ER"/>
    <property type="match status" value="1"/>
</dbReference>
<evidence type="ECO:0000313" key="4">
    <source>
        <dbReference type="EMBL" id="GHE91182.1"/>
    </source>
</evidence>
<dbReference type="SUPFAM" id="SSF51735">
    <property type="entry name" value="NAD(P)-binding Rossmann-fold domains"/>
    <property type="match status" value="1"/>
</dbReference>
<dbReference type="Gene3D" id="3.40.50.720">
    <property type="entry name" value="NAD(P)-binding Rossmann-like Domain"/>
    <property type="match status" value="1"/>
</dbReference>